<accession>A0A1S1R316</accession>
<dbReference type="GO" id="GO:0005737">
    <property type="term" value="C:cytoplasm"/>
    <property type="evidence" value="ECO:0007669"/>
    <property type="project" value="TreeGrafter"/>
</dbReference>
<comment type="cofactor">
    <cofactor evidence="1">
        <name>(R)-lipoate</name>
        <dbReference type="ChEBI" id="CHEBI:83088"/>
    </cofactor>
</comment>
<keyword evidence="6" id="KW-1185">Reference proteome</keyword>
<gene>
    <name evidence="5" type="ORF">CC117_14140</name>
</gene>
<dbReference type="PANTHER" id="PTHR43178:SF5">
    <property type="entry name" value="LIPOAMIDE ACYLTRANSFERASE COMPONENT OF BRANCHED-CHAIN ALPHA-KETO ACID DEHYDROGENASE COMPLEX, MITOCHONDRIAL"/>
    <property type="match status" value="1"/>
</dbReference>
<reference evidence="6" key="1">
    <citation type="submission" date="2016-07" db="EMBL/GenBank/DDBJ databases">
        <title>Sequence Frankia sp. strain CcI1.17.</title>
        <authorList>
            <person name="Ghodhbane-Gtari F."/>
            <person name="Swanson E."/>
            <person name="Gueddou A."/>
            <person name="Morris K."/>
            <person name="Hezbri K."/>
            <person name="Ktari A."/>
            <person name="Nouioui I."/>
            <person name="Abebe-Akele F."/>
            <person name="Simpson S."/>
            <person name="Thomas K."/>
            <person name="Gtari M."/>
            <person name="Tisa L.S."/>
            <person name="Hurst S."/>
        </authorList>
    </citation>
    <scope>NUCLEOTIDE SEQUENCE [LARGE SCALE GENOMIC DNA]</scope>
    <source>
        <strain evidence="6">Cc1.17</strain>
    </source>
</reference>
<dbReference type="Gene3D" id="3.30.559.10">
    <property type="entry name" value="Chloramphenicol acetyltransferase-like domain"/>
    <property type="match status" value="1"/>
</dbReference>
<dbReference type="GO" id="GO:0031405">
    <property type="term" value="F:lipoic acid binding"/>
    <property type="evidence" value="ECO:0007669"/>
    <property type="project" value="TreeGrafter"/>
</dbReference>
<comment type="caution">
    <text evidence="5">The sequence shown here is derived from an EMBL/GenBank/DDBJ whole genome shotgun (WGS) entry which is preliminary data.</text>
</comment>
<dbReference type="PANTHER" id="PTHR43178">
    <property type="entry name" value="DIHYDROLIPOAMIDE ACETYLTRANSFERASE COMPONENT OF PYRUVATE DEHYDROGENASE COMPLEX"/>
    <property type="match status" value="1"/>
</dbReference>
<name>A0A1S1R316_9ACTN</name>
<proteinExistence type="predicted"/>
<dbReference type="RefSeq" id="WP_071083418.1">
    <property type="nucleotide sequence ID" value="NZ_MBLM01000080.1"/>
</dbReference>
<evidence type="ECO:0000313" key="5">
    <source>
        <dbReference type="EMBL" id="OHV40296.1"/>
    </source>
</evidence>
<evidence type="ECO:0000256" key="2">
    <source>
        <dbReference type="ARBA" id="ARBA00022679"/>
    </source>
</evidence>
<dbReference type="GO" id="GO:0016407">
    <property type="term" value="F:acetyltransferase activity"/>
    <property type="evidence" value="ECO:0007669"/>
    <property type="project" value="TreeGrafter"/>
</dbReference>
<evidence type="ECO:0000256" key="3">
    <source>
        <dbReference type="ARBA" id="ARBA00023315"/>
    </source>
</evidence>
<dbReference type="AlphaFoldDB" id="A0A1S1R316"/>
<sequence length="262" mass="28776">MTITDLAPQRRHTLYFLRETRAFAPVFLDTEVDMSRVAALRAAQRHSVVSYVLHAAGRVLARHPEANAAILDGRRPKVVRHDAVHGKLTLDKTLDGHRVVLATVLRNLDRLDLGEIQHHVERFRDGDPATMPEFAGVRALHRAGTGRAGWRRAEQAFRRVVRPLEGRAAVWGTVAVTSLGHGVVDTFQSVGGTTVTLGLGRTLDRPVVRDGRITVAPVMRLSLAFDHRVIDGAEAADVLAEIREALQSFPTPKADGAAEENR</sequence>
<dbReference type="Proteomes" id="UP000179627">
    <property type="component" value="Unassembled WGS sequence"/>
</dbReference>
<dbReference type="EMBL" id="MBLM01000080">
    <property type="protein sequence ID" value="OHV40296.1"/>
    <property type="molecule type" value="Genomic_DNA"/>
</dbReference>
<protein>
    <submittedName>
        <fullName evidence="5">Acyltransferase</fullName>
    </submittedName>
</protein>
<keyword evidence="3 5" id="KW-0012">Acyltransferase</keyword>
<dbReference type="InterPro" id="IPR050743">
    <property type="entry name" value="2-oxoacid_DH_E2_comp"/>
</dbReference>
<dbReference type="Pfam" id="PF00198">
    <property type="entry name" value="2-oxoacid_dh"/>
    <property type="match status" value="1"/>
</dbReference>
<feature type="domain" description="2-oxoacid dehydrogenase acyltransferase catalytic" evidence="4">
    <location>
        <begin position="172"/>
        <end position="248"/>
    </location>
</feature>
<evidence type="ECO:0000313" key="6">
    <source>
        <dbReference type="Proteomes" id="UP000179627"/>
    </source>
</evidence>
<evidence type="ECO:0000259" key="4">
    <source>
        <dbReference type="Pfam" id="PF00198"/>
    </source>
</evidence>
<dbReference type="InterPro" id="IPR001078">
    <property type="entry name" value="2-oxoacid_DH_actylTfrase"/>
</dbReference>
<organism evidence="5 6">
    <name type="scientific">Parafrankia colletiae</name>
    <dbReference type="NCBI Taxonomy" id="573497"/>
    <lineage>
        <taxon>Bacteria</taxon>
        <taxon>Bacillati</taxon>
        <taxon>Actinomycetota</taxon>
        <taxon>Actinomycetes</taxon>
        <taxon>Frankiales</taxon>
        <taxon>Frankiaceae</taxon>
        <taxon>Parafrankia</taxon>
    </lineage>
</organism>
<evidence type="ECO:0000256" key="1">
    <source>
        <dbReference type="ARBA" id="ARBA00001938"/>
    </source>
</evidence>
<dbReference type="SUPFAM" id="SSF52777">
    <property type="entry name" value="CoA-dependent acyltransferases"/>
    <property type="match status" value="1"/>
</dbReference>
<keyword evidence="2 5" id="KW-0808">Transferase</keyword>
<dbReference type="InterPro" id="IPR023213">
    <property type="entry name" value="CAT-like_dom_sf"/>
</dbReference>